<dbReference type="SUPFAM" id="SSF46894">
    <property type="entry name" value="C-terminal effector domain of the bipartite response regulators"/>
    <property type="match status" value="1"/>
</dbReference>
<evidence type="ECO:0000259" key="5">
    <source>
        <dbReference type="PROSITE" id="PS51755"/>
    </source>
</evidence>
<dbReference type="Proteomes" id="UP001500021">
    <property type="component" value="Unassembled WGS sequence"/>
</dbReference>
<dbReference type="PROSITE" id="PS50110">
    <property type="entry name" value="RESPONSE_REGULATORY"/>
    <property type="match status" value="1"/>
</dbReference>
<dbReference type="CDD" id="cd17574">
    <property type="entry name" value="REC_OmpR"/>
    <property type="match status" value="1"/>
</dbReference>
<proteinExistence type="predicted"/>
<dbReference type="CDD" id="cd00383">
    <property type="entry name" value="trans_reg_C"/>
    <property type="match status" value="1"/>
</dbReference>
<evidence type="ECO:0000256" key="2">
    <source>
        <dbReference type="PROSITE-ProRule" id="PRU00169"/>
    </source>
</evidence>
<evidence type="ECO:0000259" key="4">
    <source>
        <dbReference type="PROSITE" id="PS50110"/>
    </source>
</evidence>
<dbReference type="PANTHER" id="PTHR48111">
    <property type="entry name" value="REGULATOR OF RPOS"/>
    <property type="match status" value="1"/>
</dbReference>
<dbReference type="Gene3D" id="1.10.10.10">
    <property type="entry name" value="Winged helix-like DNA-binding domain superfamily/Winged helix DNA-binding domain"/>
    <property type="match status" value="1"/>
</dbReference>
<dbReference type="PROSITE" id="PS51755">
    <property type="entry name" value="OMPR_PHOB"/>
    <property type="match status" value="1"/>
</dbReference>
<dbReference type="InterPro" id="IPR016032">
    <property type="entry name" value="Sig_transdc_resp-reg_C-effctor"/>
</dbReference>
<dbReference type="SUPFAM" id="SSF52172">
    <property type="entry name" value="CheY-like"/>
    <property type="match status" value="1"/>
</dbReference>
<keyword evidence="2" id="KW-0597">Phosphoprotein</keyword>
<evidence type="ECO:0000256" key="3">
    <source>
        <dbReference type="PROSITE-ProRule" id="PRU01091"/>
    </source>
</evidence>
<evidence type="ECO:0000313" key="6">
    <source>
        <dbReference type="EMBL" id="GAA0814152.1"/>
    </source>
</evidence>
<comment type="caution">
    <text evidence="6">The sequence shown here is derived from an EMBL/GenBank/DDBJ whole genome shotgun (WGS) entry which is preliminary data.</text>
</comment>
<keyword evidence="7" id="KW-1185">Reference proteome</keyword>
<evidence type="ECO:0000256" key="1">
    <source>
        <dbReference type="ARBA" id="ARBA00023125"/>
    </source>
</evidence>
<protein>
    <submittedName>
        <fullName evidence="6">Two-component system response regulator BprR</fullName>
    </submittedName>
</protein>
<accession>A0ABN1L4V6</accession>
<feature type="domain" description="Response regulatory" evidence="4">
    <location>
        <begin position="5"/>
        <end position="118"/>
    </location>
</feature>
<dbReference type="InterPro" id="IPR011006">
    <property type="entry name" value="CheY-like_superfamily"/>
</dbReference>
<feature type="DNA-binding region" description="OmpR/PhoB-type" evidence="3">
    <location>
        <begin position="129"/>
        <end position="228"/>
    </location>
</feature>
<sequence length="248" mass="28193">MMKHNILLVEDDISLASWVCEYLNEQGFNVIHVARGDLVLAAVKENIIDLVLLDVMLPGLNGIEVCRLIREHQQMPIIMLTARADEFDEVIGLEAGADDYVIKPVRPRALLARINRQLSHSQNNTPELNNVLTFGQLVINEEAKRVIYQGNEVDLSTSLFAFLTYLAQHAGAVVDRDSVFKALKKREYDGLDRRFDVMLSTLRKLFNDDPQKPKKFKTIWGKGYLFVSDAWDDDNSTTENDSNIKSSR</sequence>
<dbReference type="EMBL" id="BAAAFA010000003">
    <property type="protein sequence ID" value="GAA0814152.1"/>
    <property type="molecule type" value="Genomic_DNA"/>
</dbReference>
<dbReference type="Pfam" id="PF00486">
    <property type="entry name" value="Trans_reg_C"/>
    <property type="match status" value="1"/>
</dbReference>
<dbReference type="SMART" id="SM00862">
    <property type="entry name" value="Trans_reg_C"/>
    <property type="match status" value="1"/>
</dbReference>
<keyword evidence="1 3" id="KW-0238">DNA-binding</keyword>
<dbReference type="InterPro" id="IPR036388">
    <property type="entry name" value="WH-like_DNA-bd_sf"/>
</dbReference>
<dbReference type="InterPro" id="IPR039420">
    <property type="entry name" value="WalR-like"/>
</dbReference>
<feature type="domain" description="OmpR/PhoB-type" evidence="5">
    <location>
        <begin position="129"/>
        <end position="228"/>
    </location>
</feature>
<dbReference type="PANTHER" id="PTHR48111:SF47">
    <property type="entry name" value="TRANSCRIPTIONAL REGULATORY PROTEIN RSTA"/>
    <property type="match status" value="1"/>
</dbReference>
<organism evidence="6 7">
    <name type="scientific">Colwellia asteriadis</name>
    <dbReference type="NCBI Taxonomy" id="517723"/>
    <lineage>
        <taxon>Bacteria</taxon>
        <taxon>Pseudomonadati</taxon>
        <taxon>Pseudomonadota</taxon>
        <taxon>Gammaproteobacteria</taxon>
        <taxon>Alteromonadales</taxon>
        <taxon>Colwelliaceae</taxon>
        <taxon>Colwellia</taxon>
    </lineage>
</organism>
<dbReference type="SMART" id="SM00448">
    <property type="entry name" value="REC"/>
    <property type="match status" value="1"/>
</dbReference>
<dbReference type="InterPro" id="IPR001789">
    <property type="entry name" value="Sig_transdc_resp-reg_receiver"/>
</dbReference>
<evidence type="ECO:0000313" key="7">
    <source>
        <dbReference type="Proteomes" id="UP001500021"/>
    </source>
</evidence>
<dbReference type="InterPro" id="IPR001867">
    <property type="entry name" value="OmpR/PhoB-type_DNA-bd"/>
</dbReference>
<gene>
    <name evidence="6" type="primary">bprR</name>
    <name evidence="6" type="ORF">GCM10009111_10600</name>
</gene>
<feature type="modified residue" description="4-aspartylphosphate" evidence="2">
    <location>
        <position position="54"/>
    </location>
</feature>
<dbReference type="Gene3D" id="3.40.50.2300">
    <property type="match status" value="1"/>
</dbReference>
<dbReference type="Gene3D" id="6.10.250.690">
    <property type="match status" value="1"/>
</dbReference>
<reference evidence="6 7" key="1">
    <citation type="journal article" date="2019" name="Int. J. Syst. Evol. Microbiol.">
        <title>The Global Catalogue of Microorganisms (GCM) 10K type strain sequencing project: providing services to taxonomists for standard genome sequencing and annotation.</title>
        <authorList>
            <consortium name="The Broad Institute Genomics Platform"/>
            <consortium name="The Broad Institute Genome Sequencing Center for Infectious Disease"/>
            <person name="Wu L."/>
            <person name="Ma J."/>
        </authorList>
    </citation>
    <scope>NUCLEOTIDE SEQUENCE [LARGE SCALE GENOMIC DNA]</scope>
    <source>
        <strain evidence="6 7">JCM 15608</strain>
    </source>
</reference>
<dbReference type="Pfam" id="PF00072">
    <property type="entry name" value="Response_reg"/>
    <property type="match status" value="1"/>
</dbReference>
<name>A0ABN1L4V6_9GAMM</name>